<name>A0AC34QPJ3_9BILA</name>
<protein>
    <submittedName>
        <fullName evidence="2">AB hydrolase-1 domain-containing protein</fullName>
    </submittedName>
</protein>
<sequence length="428" mass="48680">MLNLPPKRVVCFRRFKSSFFKSRMTQNETLIMEPESPQNPGPQSEELKQKVVSQIEHEVALQESGTGSKWLSMIGWDRFDQDKLDKAEKTLLSSVTSQLVSRFVNIRLWNANVYTVSAKSEHVPEEKVPFVLLHGFGAGVGIWAANLDALAKKRPTHAVDLLGFGRSSRPKFNEDATLVELEFVQSIEDWRKSMNVEKMVLVGHSFGGYLASSYALSFPSRVRHLVLVDPWGFPDKPDNADRQAMDFQIKIPLWVRTVGRIANYFNPLSTLRISGPYGPQLVKRFRPDLGRRYLNEDPNAIYEYLNEDPNAIYEYIYQINARSPTGELAFKSLTRPFAWAKRPMLYRFGGLDVKVPVTFIYGSRSWVDASPGFTFQSTRADSFVEVNIIEGAGHHVYADDAPNFNTLLQRVSDLVDSEQDIPKISDYN</sequence>
<organism evidence="1 2">
    <name type="scientific">Panagrolaimus sp. JU765</name>
    <dbReference type="NCBI Taxonomy" id="591449"/>
    <lineage>
        <taxon>Eukaryota</taxon>
        <taxon>Metazoa</taxon>
        <taxon>Ecdysozoa</taxon>
        <taxon>Nematoda</taxon>
        <taxon>Chromadorea</taxon>
        <taxon>Rhabditida</taxon>
        <taxon>Tylenchina</taxon>
        <taxon>Panagrolaimomorpha</taxon>
        <taxon>Panagrolaimoidea</taxon>
        <taxon>Panagrolaimidae</taxon>
        <taxon>Panagrolaimus</taxon>
    </lineage>
</organism>
<evidence type="ECO:0000313" key="2">
    <source>
        <dbReference type="WBParaSite" id="JU765_v2.g18158.t3"/>
    </source>
</evidence>
<accession>A0AC34QPJ3</accession>
<reference evidence="2" key="1">
    <citation type="submission" date="2025-08" db="UniProtKB">
        <authorList>
            <consortium name="WormBaseParasite"/>
        </authorList>
    </citation>
    <scope>IDENTIFICATION</scope>
</reference>
<dbReference type="Proteomes" id="UP000887576">
    <property type="component" value="Unplaced"/>
</dbReference>
<evidence type="ECO:0000313" key="1">
    <source>
        <dbReference type="Proteomes" id="UP000887576"/>
    </source>
</evidence>
<proteinExistence type="predicted"/>
<dbReference type="WBParaSite" id="JU765_v2.g18158.t3">
    <property type="protein sequence ID" value="JU765_v2.g18158.t3"/>
    <property type="gene ID" value="JU765_v2.g18158"/>
</dbReference>